<dbReference type="Pfam" id="PF14316">
    <property type="entry name" value="DUF4381"/>
    <property type="match status" value="1"/>
</dbReference>
<dbReference type="AlphaFoldDB" id="A0A1G7L2R6"/>
<keyword evidence="1" id="KW-1133">Transmembrane helix</keyword>
<dbReference type="InterPro" id="IPR025489">
    <property type="entry name" value="DUF4381"/>
</dbReference>
<accession>A0A1G7L2R6</accession>
<keyword evidence="3" id="KW-1185">Reference proteome</keyword>
<evidence type="ECO:0000256" key="1">
    <source>
        <dbReference type="SAM" id="Phobius"/>
    </source>
</evidence>
<name>A0A1G7L2R6_9BACT</name>
<keyword evidence="1" id="KW-0472">Membrane</keyword>
<keyword evidence="1" id="KW-0812">Transmembrane</keyword>
<dbReference type="EMBL" id="LT629690">
    <property type="protein sequence ID" value="SDF43743.1"/>
    <property type="molecule type" value="Genomic_DNA"/>
</dbReference>
<evidence type="ECO:0008006" key="4">
    <source>
        <dbReference type="Google" id="ProtNLM"/>
    </source>
</evidence>
<evidence type="ECO:0000313" key="2">
    <source>
        <dbReference type="EMBL" id="SDF43743.1"/>
    </source>
</evidence>
<protein>
    <recommendedName>
        <fullName evidence="4">DUF4381 domain-containing protein</fullName>
    </recommendedName>
</protein>
<organism evidence="2 3">
    <name type="scientific">Terriglobus roseus</name>
    <dbReference type="NCBI Taxonomy" id="392734"/>
    <lineage>
        <taxon>Bacteria</taxon>
        <taxon>Pseudomonadati</taxon>
        <taxon>Acidobacteriota</taxon>
        <taxon>Terriglobia</taxon>
        <taxon>Terriglobales</taxon>
        <taxon>Acidobacteriaceae</taxon>
        <taxon>Terriglobus</taxon>
    </lineage>
</organism>
<gene>
    <name evidence="2" type="ORF">SAMN05444167_2405</name>
</gene>
<proteinExistence type="predicted"/>
<evidence type="ECO:0000313" key="3">
    <source>
        <dbReference type="Proteomes" id="UP000182427"/>
    </source>
</evidence>
<feature type="transmembrane region" description="Helical" evidence="1">
    <location>
        <begin position="24"/>
        <end position="45"/>
    </location>
</feature>
<sequence>MSAPLEQLHDFYQPPPPSWHPQTAGSYVSLSIMVVLLVALIAFFWHRWTRNRYRREALRELPHTDVHHISELLKRTALSAWPRTDVASLTGPAWLAFLNSSAKQTLFDTADAKQLETMAFSDAEPSCENESALRSAASVWIKHHAAMRKEEKHVQA</sequence>
<dbReference type="OrthoDB" id="283083at2"/>
<reference evidence="2 3" key="1">
    <citation type="submission" date="2016-10" db="EMBL/GenBank/DDBJ databases">
        <authorList>
            <person name="de Groot N.N."/>
        </authorList>
    </citation>
    <scope>NUCLEOTIDE SEQUENCE [LARGE SCALE GENOMIC DNA]</scope>
    <source>
        <strain evidence="2 3">GAS232</strain>
    </source>
</reference>
<dbReference type="Proteomes" id="UP000182427">
    <property type="component" value="Chromosome I"/>
</dbReference>
<dbReference type="RefSeq" id="WP_083345350.1">
    <property type="nucleotide sequence ID" value="NZ_LT629690.1"/>
</dbReference>